<organism evidence="1 2">
    <name type="scientific">Coniosporium apollinis (strain CBS 100218)</name>
    <name type="common">Rock-inhabiting black yeast</name>
    <dbReference type="NCBI Taxonomy" id="1168221"/>
    <lineage>
        <taxon>Eukaryota</taxon>
        <taxon>Fungi</taxon>
        <taxon>Dikarya</taxon>
        <taxon>Ascomycota</taxon>
        <taxon>Pezizomycotina</taxon>
        <taxon>Dothideomycetes</taxon>
        <taxon>Dothideomycetes incertae sedis</taxon>
        <taxon>Coniosporium</taxon>
    </lineage>
</organism>
<dbReference type="AlphaFoldDB" id="R7Z1U7"/>
<dbReference type="Proteomes" id="UP000016924">
    <property type="component" value="Unassembled WGS sequence"/>
</dbReference>
<dbReference type="EMBL" id="JH767592">
    <property type="protein sequence ID" value="EON68068.1"/>
    <property type="molecule type" value="Genomic_DNA"/>
</dbReference>
<accession>R7Z1U7</accession>
<dbReference type="OMA" id="YANNALH"/>
<sequence length="136" mass="14323">MLVERLQSDDCAGNVTGAIEATIVPVGAAYELFAPNTNNTISFYENTLNLNTSTSAVILASFGGVTQYANNALHGFGRVSFTTREEEYLYTNYGSYVAEWAADFNTGTAVIDVFKLASGGRVDGAPIPALLPPGGS</sequence>
<name>R7Z1U7_CONA1</name>
<dbReference type="RefSeq" id="XP_007783385.1">
    <property type="nucleotide sequence ID" value="XM_007785195.1"/>
</dbReference>
<proteinExistence type="predicted"/>
<keyword evidence="2" id="KW-1185">Reference proteome</keyword>
<dbReference type="HOGENOM" id="CLU_1875320_0_0_1"/>
<reference evidence="2" key="1">
    <citation type="submission" date="2012-06" db="EMBL/GenBank/DDBJ databases">
        <title>The genome sequence of Coniosporium apollinis CBS 100218.</title>
        <authorList>
            <consortium name="The Broad Institute Genome Sequencing Platform"/>
            <person name="Cuomo C."/>
            <person name="Gorbushina A."/>
            <person name="Noack S."/>
            <person name="Walker B."/>
            <person name="Young S.K."/>
            <person name="Zeng Q."/>
            <person name="Gargeya S."/>
            <person name="Fitzgerald M."/>
            <person name="Haas B."/>
            <person name="Abouelleil A."/>
            <person name="Alvarado L."/>
            <person name="Arachchi H.M."/>
            <person name="Berlin A.M."/>
            <person name="Chapman S.B."/>
            <person name="Goldberg J."/>
            <person name="Griggs A."/>
            <person name="Gujja S."/>
            <person name="Hansen M."/>
            <person name="Howarth C."/>
            <person name="Imamovic A."/>
            <person name="Larimer J."/>
            <person name="McCowan C."/>
            <person name="Montmayeur A."/>
            <person name="Murphy C."/>
            <person name="Neiman D."/>
            <person name="Pearson M."/>
            <person name="Priest M."/>
            <person name="Roberts A."/>
            <person name="Saif S."/>
            <person name="Shea T."/>
            <person name="Sisk P."/>
            <person name="Sykes S."/>
            <person name="Wortman J."/>
            <person name="Nusbaum C."/>
            <person name="Birren B."/>
        </authorList>
    </citation>
    <scope>NUCLEOTIDE SEQUENCE [LARGE SCALE GENOMIC DNA]</scope>
    <source>
        <strain evidence="2">CBS 100218</strain>
    </source>
</reference>
<dbReference type="GeneID" id="19904527"/>
<dbReference type="OrthoDB" id="3426753at2759"/>
<evidence type="ECO:0000313" key="1">
    <source>
        <dbReference type="EMBL" id="EON68068.1"/>
    </source>
</evidence>
<gene>
    <name evidence="1" type="ORF">W97_07216</name>
</gene>
<protein>
    <submittedName>
        <fullName evidence="1">Uncharacterized protein</fullName>
    </submittedName>
</protein>
<evidence type="ECO:0000313" key="2">
    <source>
        <dbReference type="Proteomes" id="UP000016924"/>
    </source>
</evidence>